<keyword evidence="2" id="KW-1185">Reference proteome</keyword>
<gene>
    <name evidence="1" type="ORF">K435DRAFT_852186</name>
</gene>
<sequence>MRKIGLTSYRDLPFRLPAGSTILCDTYGYDVTDKNDLIIRTALKALNQFSCSTSPPYYAVEYFLHSSTSLPGSLALTYLKQLAVHSIRNIVEAMAQMSFDFTKNDITEGNALHSFFSSLLEYYPIDEAIIKHGQPRVYTHSGADNMSSLLVLDDAVALAFGLQMQQSTPGFP</sequence>
<dbReference type="Proteomes" id="UP000297245">
    <property type="component" value="Unassembled WGS sequence"/>
</dbReference>
<dbReference type="AlphaFoldDB" id="A0A4S8MK17"/>
<proteinExistence type="predicted"/>
<evidence type="ECO:0000313" key="2">
    <source>
        <dbReference type="Proteomes" id="UP000297245"/>
    </source>
</evidence>
<dbReference type="OrthoDB" id="2789670at2759"/>
<organism evidence="1 2">
    <name type="scientific">Dendrothele bispora (strain CBS 962.96)</name>
    <dbReference type="NCBI Taxonomy" id="1314807"/>
    <lineage>
        <taxon>Eukaryota</taxon>
        <taxon>Fungi</taxon>
        <taxon>Dikarya</taxon>
        <taxon>Basidiomycota</taxon>
        <taxon>Agaricomycotina</taxon>
        <taxon>Agaricomycetes</taxon>
        <taxon>Agaricomycetidae</taxon>
        <taxon>Agaricales</taxon>
        <taxon>Agaricales incertae sedis</taxon>
        <taxon>Dendrothele</taxon>
    </lineage>
</organism>
<name>A0A4S8MK17_DENBC</name>
<accession>A0A4S8MK17</accession>
<dbReference type="EMBL" id="ML179070">
    <property type="protein sequence ID" value="THV03117.1"/>
    <property type="molecule type" value="Genomic_DNA"/>
</dbReference>
<protein>
    <submittedName>
        <fullName evidence="1">Uncharacterized protein</fullName>
    </submittedName>
</protein>
<evidence type="ECO:0000313" key="1">
    <source>
        <dbReference type="EMBL" id="THV03117.1"/>
    </source>
</evidence>
<reference evidence="1 2" key="1">
    <citation type="journal article" date="2019" name="Nat. Ecol. Evol.">
        <title>Megaphylogeny resolves global patterns of mushroom evolution.</title>
        <authorList>
            <person name="Varga T."/>
            <person name="Krizsan K."/>
            <person name="Foldi C."/>
            <person name="Dima B."/>
            <person name="Sanchez-Garcia M."/>
            <person name="Sanchez-Ramirez S."/>
            <person name="Szollosi G.J."/>
            <person name="Szarkandi J.G."/>
            <person name="Papp V."/>
            <person name="Albert L."/>
            <person name="Andreopoulos W."/>
            <person name="Angelini C."/>
            <person name="Antonin V."/>
            <person name="Barry K.W."/>
            <person name="Bougher N.L."/>
            <person name="Buchanan P."/>
            <person name="Buyck B."/>
            <person name="Bense V."/>
            <person name="Catcheside P."/>
            <person name="Chovatia M."/>
            <person name="Cooper J."/>
            <person name="Damon W."/>
            <person name="Desjardin D."/>
            <person name="Finy P."/>
            <person name="Geml J."/>
            <person name="Haridas S."/>
            <person name="Hughes K."/>
            <person name="Justo A."/>
            <person name="Karasinski D."/>
            <person name="Kautmanova I."/>
            <person name="Kiss B."/>
            <person name="Kocsube S."/>
            <person name="Kotiranta H."/>
            <person name="LaButti K.M."/>
            <person name="Lechner B.E."/>
            <person name="Liimatainen K."/>
            <person name="Lipzen A."/>
            <person name="Lukacs Z."/>
            <person name="Mihaltcheva S."/>
            <person name="Morgado L.N."/>
            <person name="Niskanen T."/>
            <person name="Noordeloos M.E."/>
            <person name="Ohm R.A."/>
            <person name="Ortiz-Santana B."/>
            <person name="Ovrebo C."/>
            <person name="Racz N."/>
            <person name="Riley R."/>
            <person name="Savchenko A."/>
            <person name="Shiryaev A."/>
            <person name="Soop K."/>
            <person name="Spirin V."/>
            <person name="Szebenyi C."/>
            <person name="Tomsovsky M."/>
            <person name="Tulloss R.E."/>
            <person name="Uehling J."/>
            <person name="Grigoriev I.V."/>
            <person name="Vagvolgyi C."/>
            <person name="Papp T."/>
            <person name="Martin F.M."/>
            <person name="Miettinen O."/>
            <person name="Hibbett D.S."/>
            <person name="Nagy L.G."/>
        </authorList>
    </citation>
    <scope>NUCLEOTIDE SEQUENCE [LARGE SCALE GENOMIC DNA]</scope>
    <source>
        <strain evidence="1 2">CBS 962.96</strain>
    </source>
</reference>